<gene>
    <name evidence="1" type="ORF">EMQ25_05825</name>
</gene>
<protein>
    <recommendedName>
        <fullName evidence="3">Helix-turn-helix domain-containing protein</fullName>
    </recommendedName>
</protein>
<reference evidence="1 2" key="1">
    <citation type="journal article" date="2016" name="Int. J. Syst. Evol. Microbiol.">
        <title>Arsenicitalea aurantiaca gen. nov., sp. nov., a new member of the family Hyphomicrobiaceae, isolated from high-arsenic sediment.</title>
        <authorList>
            <person name="Mu Y."/>
            <person name="Zhou L."/>
            <person name="Zeng X.C."/>
            <person name="Liu L."/>
            <person name="Pan Y."/>
            <person name="Chen X."/>
            <person name="Wang J."/>
            <person name="Li S."/>
            <person name="Li W.J."/>
            <person name="Wang Y."/>
        </authorList>
    </citation>
    <scope>NUCLEOTIDE SEQUENCE [LARGE SCALE GENOMIC DNA]</scope>
    <source>
        <strain evidence="1 2">42-50</strain>
    </source>
</reference>
<accession>A0A433XF85</accession>
<dbReference type="EMBL" id="RZNJ01000002">
    <property type="protein sequence ID" value="RUT32664.1"/>
    <property type="molecule type" value="Genomic_DNA"/>
</dbReference>
<dbReference type="Proteomes" id="UP000281547">
    <property type="component" value="Unassembled WGS sequence"/>
</dbReference>
<keyword evidence="2" id="KW-1185">Reference proteome</keyword>
<evidence type="ECO:0000313" key="1">
    <source>
        <dbReference type="EMBL" id="RUT32664.1"/>
    </source>
</evidence>
<name>A0A433XF85_9HYPH</name>
<dbReference type="Gene3D" id="1.10.10.60">
    <property type="entry name" value="Homeodomain-like"/>
    <property type="match status" value="1"/>
</dbReference>
<organism evidence="1 2">
    <name type="scientific">Arsenicitalea aurantiaca</name>
    <dbReference type="NCBI Taxonomy" id="1783274"/>
    <lineage>
        <taxon>Bacteria</taxon>
        <taxon>Pseudomonadati</taxon>
        <taxon>Pseudomonadota</taxon>
        <taxon>Alphaproteobacteria</taxon>
        <taxon>Hyphomicrobiales</taxon>
        <taxon>Devosiaceae</taxon>
        <taxon>Arsenicitalea</taxon>
    </lineage>
</organism>
<sequence length="178" mass="20167">MEQPERIRRPHSQRPMSASPEEIAIIRAMVADGATLKAIAEALGINKQTVRRWVDAAGFPAYKRAHRHTPDTDRAMLKAASEGRSTREIAEHLEMKFETVRTRLLILAGQGITHENGREYVDPRRRFTHTEETDRIIREWTRKGRTAAAIARALGTNRSVVITRAHALLQDETAERDG</sequence>
<evidence type="ECO:0008006" key="3">
    <source>
        <dbReference type="Google" id="ProtNLM"/>
    </source>
</evidence>
<dbReference type="Pfam" id="PF13384">
    <property type="entry name" value="HTH_23"/>
    <property type="match status" value="1"/>
</dbReference>
<proteinExistence type="predicted"/>
<evidence type="ECO:0000313" key="2">
    <source>
        <dbReference type="Proteomes" id="UP000281547"/>
    </source>
</evidence>
<dbReference type="SUPFAM" id="SSF46689">
    <property type="entry name" value="Homeodomain-like"/>
    <property type="match status" value="1"/>
</dbReference>
<dbReference type="AlphaFoldDB" id="A0A433XF85"/>
<comment type="caution">
    <text evidence="1">The sequence shown here is derived from an EMBL/GenBank/DDBJ whole genome shotgun (WGS) entry which is preliminary data.</text>
</comment>
<dbReference type="InterPro" id="IPR009057">
    <property type="entry name" value="Homeodomain-like_sf"/>
</dbReference>